<dbReference type="UniPathway" id="UPA00051">
    <property type="reaction ID" value="UER00462"/>
</dbReference>
<dbReference type="HOGENOM" id="CLU_009116_6_3_2"/>
<dbReference type="GO" id="GO:0004072">
    <property type="term" value="F:aspartate kinase activity"/>
    <property type="evidence" value="ECO:0007669"/>
    <property type="project" value="UniProtKB-EC"/>
</dbReference>
<evidence type="ECO:0000256" key="2">
    <source>
        <dbReference type="ARBA" id="ARBA00022679"/>
    </source>
</evidence>
<evidence type="ECO:0000313" key="10">
    <source>
        <dbReference type="Proteomes" id="UP000001304"/>
    </source>
</evidence>
<keyword evidence="5" id="KW-0067">ATP-binding</keyword>
<dbReference type="GO" id="GO:0005524">
    <property type="term" value="F:ATP binding"/>
    <property type="evidence" value="ECO:0007669"/>
    <property type="project" value="UniProtKB-KW"/>
</dbReference>
<dbReference type="GO" id="GO:0005829">
    <property type="term" value="C:cytosol"/>
    <property type="evidence" value="ECO:0007669"/>
    <property type="project" value="TreeGrafter"/>
</dbReference>
<proteinExistence type="inferred from homology"/>
<dbReference type="SUPFAM" id="SSF53633">
    <property type="entry name" value="Carbamate kinase-like"/>
    <property type="match status" value="1"/>
</dbReference>
<feature type="domain" description="Aspartate/glutamate/uridylate kinase" evidence="8">
    <location>
        <begin position="6"/>
        <end position="268"/>
    </location>
</feature>
<dbReference type="InterPro" id="IPR036393">
    <property type="entry name" value="AceGlu_kinase-like_sf"/>
</dbReference>
<dbReference type="Gene3D" id="3.40.1160.10">
    <property type="entry name" value="Acetylglutamate kinase-like"/>
    <property type="match status" value="1"/>
</dbReference>
<keyword evidence="7" id="KW-0028">Amino-acid biosynthesis</keyword>
<keyword evidence="4 6" id="KW-0418">Kinase</keyword>
<organism evidence="9 10">
    <name type="scientific">Ignisphaera aggregans (strain DSM 17230 / JCM 13409 / AQ1.S1)</name>
    <dbReference type="NCBI Taxonomy" id="583356"/>
    <lineage>
        <taxon>Archaea</taxon>
        <taxon>Thermoproteota</taxon>
        <taxon>Thermoprotei</taxon>
        <taxon>Desulfurococcales</taxon>
        <taxon>Desulfurococcaceae</taxon>
        <taxon>Ignisphaera</taxon>
    </lineage>
</organism>
<gene>
    <name evidence="9" type="ordered locus">Igag_1759</name>
</gene>
<keyword evidence="3" id="KW-0547">Nucleotide-binding</keyword>
<evidence type="ECO:0000256" key="5">
    <source>
        <dbReference type="ARBA" id="ARBA00022840"/>
    </source>
</evidence>
<keyword evidence="2 6" id="KW-0808">Transferase</keyword>
<comment type="pathway">
    <text evidence="7">Amino-acid biosynthesis; L-lysine biosynthesis via DAP pathway; (S)-tetrahydrodipicolinate from L-aspartate: step 1/4.</text>
</comment>
<keyword evidence="10" id="KW-1185">Reference proteome</keyword>
<evidence type="ECO:0000256" key="7">
    <source>
        <dbReference type="RuleBase" id="RU004249"/>
    </source>
</evidence>
<comment type="catalytic activity">
    <reaction evidence="6">
        <text>L-aspartate + ATP = 4-phospho-L-aspartate + ADP</text>
        <dbReference type="Rhea" id="RHEA:23776"/>
        <dbReference type="ChEBI" id="CHEBI:29991"/>
        <dbReference type="ChEBI" id="CHEBI:30616"/>
        <dbReference type="ChEBI" id="CHEBI:57535"/>
        <dbReference type="ChEBI" id="CHEBI:456216"/>
        <dbReference type="EC" id="2.7.2.4"/>
    </reaction>
</comment>
<evidence type="ECO:0000313" key="9">
    <source>
        <dbReference type="EMBL" id="ADM28556.1"/>
    </source>
</evidence>
<dbReference type="PANTHER" id="PTHR21499">
    <property type="entry name" value="ASPARTATE KINASE"/>
    <property type="match status" value="1"/>
</dbReference>
<dbReference type="PANTHER" id="PTHR21499:SF70">
    <property type="entry name" value="ASPARTOKINASE"/>
    <property type="match status" value="1"/>
</dbReference>
<dbReference type="UniPathway" id="UPA00050">
    <property type="reaction ID" value="UER00461"/>
</dbReference>
<dbReference type="InterPro" id="IPR001048">
    <property type="entry name" value="Asp/Glu/Uridylate_kinase"/>
</dbReference>
<protein>
    <recommendedName>
        <fullName evidence="6">Aspartokinase</fullName>
        <ecNumber evidence="6">2.7.2.4</ecNumber>
    </recommendedName>
</protein>
<evidence type="ECO:0000259" key="8">
    <source>
        <dbReference type="Pfam" id="PF00696"/>
    </source>
</evidence>
<dbReference type="CDD" id="cd04234">
    <property type="entry name" value="AAK_AK"/>
    <property type="match status" value="1"/>
</dbReference>
<dbReference type="GO" id="GO:0009089">
    <property type="term" value="P:lysine biosynthetic process via diaminopimelate"/>
    <property type="evidence" value="ECO:0007669"/>
    <property type="project" value="UniProtKB-UniPathway"/>
</dbReference>
<reference evidence="9 10" key="1">
    <citation type="journal article" date="2010" name="Stand. Genomic Sci.">
        <title>Complete genome sequence of Ignisphaera aggregans type strain (AQ1.S1).</title>
        <authorList>
            <person name="Goker M."/>
            <person name="Held B."/>
            <person name="Lapidus A."/>
            <person name="Nolan M."/>
            <person name="Spring S."/>
            <person name="Yasawong M."/>
            <person name="Lucas S."/>
            <person name="Glavina Del Rio T."/>
            <person name="Tice H."/>
            <person name="Cheng J.F."/>
            <person name="Goodwin L."/>
            <person name="Tapia R."/>
            <person name="Pitluck S."/>
            <person name="Liolios K."/>
            <person name="Ivanova N."/>
            <person name="Mavromatis K."/>
            <person name="Mikhailova N."/>
            <person name="Pati A."/>
            <person name="Chen A."/>
            <person name="Palaniappan K."/>
            <person name="Brambilla E."/>
            <person name="Land M."/>
            <person name="Hauser L."/>
            <person name="Chang Y.J."/>
            <person name="Jeffries C.D."/>
            <person name="Brettin T."/>
            <person name="Detter J.C."/>
            <person name="Han C."/>
            <person name="Rohde M."/>
            <person name="Sikorski J."/>
            <person name="Woyke T."/>
            <person name="Bristow J."/>
            <person name="Eisen J.A."/>
            <person name="Markowitz V."/>
            <person name="Hugenholtz P."/>
            <person name="Kyrpides N.C."/>
            <person name="Klenk H.P."/>
        </authorList>
    </citation>
    <scope>NUCLEOTIDE SEQUENCE [LARGE SCALE GENOMIC DNA]</scope>
    <source>
        <strain evidence="10">DSM 17230 / JCM 13409 / AQ1.S1</strain>
    </source>
</reference>
<dbReference type="NCBIfam" id="TIGR00657">
    <property type="entry name" value="asp_kinases"/>
    <property type="match status" value="1"/>
</dbReference>
<evidence type="ECO:0000256" key="1">
    <source>
        <dbReference type="ARBA" id="ARBA00010122"/>
    </source>
</evidence>
<dbReference type="EC" id="2.7.2.4" evidence="6"/>
<name>E0SS99_IGNAA</name>
<dbReference type="EMBL" id="CP002098">
    <property type="protein sequence ID" value="ADM28556.1"/>
    <property type="molecule type" value="Genomic_DNA"/>
</dbReference>
<accession>E0SS99</accession>
<dbReference type="Pfam" id="PF00696">
    <property type="entry name" value="AA_kinase"/>
    <property type="match status" value="1"/>
</dbReference>
<comment type="pathway">
    <text evidence="7">Amino-acid biosynthesis; L-threonine biosynthesis; L-threonine from L-aspartate: step 1/5.</text>
</comment>
<comment type="similarity">
    <text evidence="1 6">Belongs to the aspartokinase family.</text>
</comment>
<evidence type="ECO:0000256" key="6">
    <source>
        <dbReference type="RuleBase" id="RU003448"/>
    </source>
</evidence>
<dbReference type="AlphaFoldDB" id="E0SS99"/>
<dbReference type="Proteomes" id="UP000001304">
    <property type="component" value="Chromosome"/>
</dbReference>
<evidence type="ECO:0000256" key="4">
    <source>
        <dbReference type="ARBA" id="ARBA00022777"/>
    </source>
</evidence>
<dbReference type="GO" id="GO:0009090">
    <property type="term" value="P:homoserine biosynthetic process"/>
    <property type="evidence" value="ECO:0007669"/>
    <property type="project" value="TreeGrafter"/>
</dbReference>
<dbReference type="UniPathway" id="UPA00034">
    <property type="reaction ID" value="UER00015"/>
</dbReference>
<dbReference type="BioCyc" id="IAGG583356:GHAH-1746-MONOMER"/>
<dbReference type="GO" id="GO:0009088">
    <property type="term" value="P:threonine biosynthetic process"/>
    <property type="evidence" value="ECO:0007669"/>
    <property type="project" value="UniProtKB-UniPathway"/>
</dbReference>
<dbReference type="KEGG" id="iag:Igag_1759"/>
<comment type="pathway">
    <text evidence="7">Amino-acid biosynthesis; L-methionine biosynthesis via de novo pathway; L-homoserine from L-aspartate: step 1/3.</text>
</comment>
<dbReference type="InterPro" id="IPR001341">
    <property type="entry name" value="Asp_kinase"/>
</dbReference>
<sequence>MSFKDTVVKIGGSLLRDTATYIDVALNIKRVFIENGYRPFIVVSAAKGITDELINVAKGNKKSLDIVIDRYLDIAKGFSSDKLLRRILQELENLKRIAETLNYIDLSLLDLILSFGERISKILMVEALENIGVKSVELNAKDIIITNNVYGDATIDYEQTLSNLEKVFLSLRNSMVVPVIEGFIGATPDGMITTLGRGGSDYTATAIASLLGFEDVYLVTDVDGIMTTDPDIIPSARIVRYMSYREALEASMYGAKRINPKAFEPLERFYSSKVLIGSWKMFGTEVVKELSSSLYGPKIIMGKRSSDYSYLAIVGEGVSRTKNIRLVLDVLDSEKIELLGIQAYAYRPSLVLYVDNNDMLKALKSLHKALFEGD</sequence>
<dbReference type="STRING" id="583356.Igag_1759"/>
<evidence type="ECO:0000256" key="3">
    <source>
        <dbReference type="ARBA" id="ARBA00022741"/>
    </source>
</evidence>